<keyword evidence="5 11" id="KW-0812">Transmembrane</keyword>
<evidence type="ECO:0000256" key="8">
    <source>
        <dbReference type="ARBA" id="ARBA00053891"/>
    </source>
</evidence>
<dbReference type="FunFam" id="1.10.3470.10:FF:000001">
    <property type="entry name" value="Vitamin B12 ABC transporter permease BtuC"/>
    <property type="match status" value="1"/>
</dbReference>
<evidence type="ECO:0000256" key="9">
    <source>
        <dbReference type="ARBA" id="ARBA00064420"/>
    </source>
</evidence>
<dbReference type="PANTHER" id="PTHR30472:SF25">
    <property type="entry name" value="ABC TRANSPORTER PERMEASE PROTEIN MJ0876-RELATED"/>
    <property type="match status" value="1"/>
</dbReference>
<feature type="transmembrane region" description="Helical" evidence="11">
    <location>
        <begin position="117"/>
        <end position="134"/>
    </location>
</feature>
<keyword evidence="7 11" id="KW-0472">Membrane</keyword>
<dbReference type="OrthoDB" id="57034at2157"/>
<evidence type="ECO:0000256" key="6">
    <source>
        <dbReference type="ARBA" id="ARBA00022989"/>
    </source>
</evidence>
<dbReference type="InParanoid" id="H1Z430"/>
<dbReference type="GO" id="GO:0033214">
    <property type="term" value="P:siderophore-iron import into cell"/>
    <property type="evidence" value="ECO:0007669"/>
    <property type="project" value="TreeGrafter"/>
</dbReference>
<dbReference type="RefSeq" id="WP_004077465.1">
    <property type="nucleotide sequence ID" value="NZ_CM001436.1"/>
</dbReference>
<evidence type="ECO:0000256" key="4">
    <source>
        <dbReference type="ARBA" id="ARBA00022475"/>
    </source>
</evidence>
<evidence type="ECO:0000256" key="2">
    <source>
        <dbReference type="ARBA" id="ARBA00007935"/>
    </source>
</evidence>
<dbReference type="STRING" id="937775.Metlim_1608"/>
<feature type="transmembrane region" description="Helical" evidence="11">
    <location>
        <begin position="233"/>
        <end position="259"/>
    </location>
</feature>
<dbReference type="GO" id="GO:0022857">
    <property type="term" value="F:transmembrane transporter activity"/>
    <property type="evidence" value="ECO:0007669"/>
    <property type="project" value="InterPro"/>
</dbReference>
<accession>H1Z430</accession>
<proteinExistence type="inferred from homology"/>
<feature type="transmembrane region" description="Helical" evidence="11">
    <location>
        <begin position="271"/>
        <end position="288"/>
    </location>
</feature>
<keyword evidence="6 11" id="KW-1133">Transmembrane helix</keyword>
<evidence type="ECO:0000256" key="3">
    <source>
        <dbReference type="ARBA" id="ARBA00022448"/>
    </source>
</evidence>
<dbReference type="AlphaFoldDB" id="H1Z430"/>
<evidence type="ECO:0000313" key="12">
    <source>
        <dbReference type="EMBL" id="EHQ35709.1"/>
    </source>
</evidence>
<evidence type="ECO:0000313" key="13">
    <source>
        <dbReference type="Proteomes" id="UP000005741"/>
    </source>
</evidence>
<sequence length="324" mass="34261">MKKKNILIILILLIISIVSIIFSITLGPTEVELSTLLGIFLNPSGADQTANLIILDIRLPRILSAFLVGCGLAVAGAVMQGLFKNSMADPYIIGTSSGGALGAAISIVIFAGAGLPFFAFAGATGATLMVYVLATKKGRAPVETLLLSGVALSMFFSAILSFLMYNAGKSLHQIVFWLMGGFWNVGWTDALTGLIIILASVFLLFFSRDLNILSLGEDDAGTLGVDVELLKKVLLIASSLVAGIAVAIAGAIGFIGLITPHVMRLIVGPDHRVLIPSSLFAGGLFLLWADNMTRTFFNEMPVGVITAFVGAPFFLLLLRKRMKA</sequence>
<evidence type="ECO:0000256" key="1">
    <source>
        <dbReference type="ARBA" id="ARBA00004651"/>
    </source>
</evidence>
<name>H1Z430_9EURY</name>
<feature type="transmembrane region" description="Helical" evidence="11">
    <location>
        <begin position="62"/>
        <end position="79"/>
    </location>
</feature>
<feature type="transmembrane region" description="Helical" evidence="11">
    <location>
        <begin position="7"/>
        <end position="27"/>
    </location>
</feature>
<comment type="subunit">
    <text evidence="9">The complex is composed of two ATP-binding proteins (BtuD), two transmembrane proteins (BtuC) and a solute-binding protein (BtuF).</text>
</comment>
<keyword evidence="4" id="KW-1003">Cell membrane</keyword>
<reference evidence="12 13" key="1">
    <citation type="submission" date="2011-10" db="EMBL/GenBank/DDBJ databases">
        <title>The Improved High-Quality Draft genome of Methanoplanus limicola DSM 2279.</title>
        <authorList>
            <consortium name="US DOE Joint Genome Institute (JGI-PGF)"/>
            <person name="Lucas S."/>
            <person name="Copeland A."/>
            <person name="Lapidus A."/>
            <person name="Glavina del Rio T."/>
            <person name="Dalin E."/>
            <person name="Tice H."/>
            <person name="Bruce D."/>
            <person name="Goodwin L."/>
            <person name="Pitluck S."/>
            <person name="Peters L."/>
            <person name="Mikhailova N."/>
            <person name="Lu M."/>
            <person name="Kyrpides N."/>
            <person name="Mavromatis K."/>
            <person name="Ivanova N."/>
            <person name="Markowitz V."/>
            <person name="Cheng J.-F."/>
            <person name="Hugenholtz P."/>
            <person name="Woyke T."/>
            <person name="Wu D."/>
            <person name="Wirth R."/>
            <person name="Brambilla E.-M."/>
            <person name="Klenk H.-P."/>
            <person name="Eisen J.A."/>
        </authorList>
    </citation>
    <scope>NUCLEOTIDE SEQUENCE [LARGE SCALE GENOMIC DNA]</scope>
    <source>
        <strain evidence="12 13">DSM 2279</strain>
    </source>
</reference>
<dbReference type="InterPro" id="IPR000522">
    <property type="entry name" value="ABC_transptr_permease_BtuC"/>
</dbReference>
<feature type="transmembrane region" description="Helical" evidence="11">
    <location>
        <begin position="300"/>
        <end position="318"/>
    </location>
</feature>
<evidence type="ECO:0000256" key="5">
    <source>
        <dbReference type="ARBA" id="ARBA00022692"/>
    </source>
</evidence>
<evidence type="ECO:0000256" key="11">
    <source>
        <dbReference type="SAM" id="Phobius"/>
    </source>
</evidence>
<evidence type="ECO:0000256" key="10">
    <source>
        <dbReference type="ARBA" id="ARBA00071366"/>
    </source>
</evidence>
<comment type="function">
    <text evidence="8">Required for corrinoid utilization. Probably part of the ABC transporter complex BtuCDF involved in cobalamin (vitamin B12) import. Probably involved in the translocation of the substrate across the membrane.</text>
</comment>
<dbReference type="SUPFAM" id="SSF81345">
    <property type="entry name" value="ABC transporter involved in vitamin B12 uptake, BtuC"/>
    <property type="match status" value="1"/>
</dbReference>
<dbReference type="Gene3D" id="1.10.3470.10">
    <property type="entry name" value="ABC transporter involved in vitamin B12 uptake, BtuC"/>
    <property type="match status" value="1"/>
</dbReference>
<gene>
    <name evidence="12" type="ORF">Metlim_1608</name>
</gene>
<dbReference type="PANTHER" id="PTHR30472">
    <property type="entry name" value="FERRIC ENTEROBACTIN TRANSPORT SYSTEM PERMEASE PROTEIN"/>
    <property type="match status" value="1"/>
</dbReference>
<dbReference type="HOGENOM" id="CLU_013016_0_1_2"/>
<organism evidence="12 13">
    <name type="scientific">Methanoplanus limicola DSM 2279</name>
    <dbReference type="NCBI Taxonomy" id="937775"/>
    <lineage>
        <taxon>Archaea</taxon>
        <taxon>Methanobacteriati</taxon>
        <taxon>Methanobacteriota</taxon>
        <taxon>Stenosarchaea group</taxon>
        <taxon>Methanomicrobia</taxon>
        <taxon>Methanomicrobiales</taxon>
        <taxon>Methanomicrobiaceae</taxon>
        <taxon>Methanoplanus</taxon>
    </lineage>
</organism>
<dbReference type="PATRIC" id="fig|937775.9.peg.1813"/>
<dbReference type="CDD" id="cd06550">
    <property type="entry name" value="TM_ABC_iron-siderophores_like"/>
    <property type="match status" value="1"/>
</dbReference>
<dbReference type="GO" id="GO:0005886">
    <property type="term" value="C:plasma membrane"/>
    <property type="evidence" value="ECO:0007669"/>
    <property type="project" value="UniProtKB-SubCell"/>
</dbReference>
<dbReference type="Proteomes" id="UP000005741">
    <property type="component" value="Chromosome"/>
</dbReference>
<comment type="similarity">
    <text evidence="2">Belongs to the binding-protein-dependent transport system permease family. FecCD subfamily.</text>
</comment>
<keyword evidence="3" id="KW-0813">Transport</keyword>
<protein>
    <recommendedName>
        <fullName evidence="10">Cobalamin import system permease protein BtuC</fullName>
    </recommendedName>
</protein>
<feature type="transmembrane region" description="Helical" evidence="11">
    <location>
        <begin position="91"/>
        <end position="111"/>
    </location>
</feature>
<comment type="subcellular location">
    <subcellularLocation>
        <location evidence="1">Cell membrane</location>
        <topology evidence="1">Multi-pass membrane protein</topology>
    </subcellularLocation>
</comment>
<feature type="transmembrane region" description="Helical" evidence="11">
    <location>
        <begin position="194"/>
        <end position="213"/>
    </location>
</feature>
<evidence type="ECO:0000256" key="7">
    <source>
        <dbReference type="ARBA" id="ARBA00023136"/>
    </source>
</evidence>
<dbReference type="Pfam" id="PF01032">
    <property type="entry name" value="FecCD"/>
    <property type="match status" value="1"/>
</dbReference>
<dbReference type="EMBL" id="CM001436">
    <property type="protein sequence ID" value="EHQ35709.1"/>
    <property type="molecule type" value="Genomic_DNA"/>
</dbReference>
<dbReference type="InterPro" id="IPR037294">
    <property type="entry name" value="ABC_BtuC-like"/>
</dbReference>
<feature type="transmembrane region" description="Helical" evidence="11">
    <location>
        <begin position="146"/>
        <end position="165"/>
    </location>
</feature>
<keyword evidence="13" id="KW-1185">Reference proteome</keyword>